<feature type="region of interest" description="Disordered" evidence="3">
    <location>
        <begin position="154"/>
        <end position="197"/>
    </location>
</feature>
<dbReference type="InterPro" id="IPR001356">
    <property type="entry name" value="HD"/>
</dbReference>
<dbReference type="InterPro" id="IPR042988">
    <property type="entry name" value="NOBOX"/>
</dbReference>
<sequence length="1156" mass="129307">MRSMELSMQVKQVILKLRNQKKPIREIATIIGVAKSTVWYILRKKESTGELINAKRPGRSRKTTVVDNRRLISMVKRNPFTTTNQVTNTLQEGEKSAPKAAIKKKCPVCSTKFPLNWDKRLCQPCTDKIVKAEQPSLLDEIRSLVKQEVQSSLAAFTTPPPPPPPPHSPAKKRKIQAVESDSDSDLSHTSSVGWEDPVSPKAEVRKYLFSSDYIEDLVSAVRNTMGLEEEYEPQSVQDQMFGGLRSEKRVGFPVHANIVSMVNQEWEQPEKRLTTPAEMKHRFPLEGEVIKLDIPKVDVQGKETTSICRRGRFLETELTELGLPVSTVGSIIQKWKAYGTTVSLPQPGQPLKVSSRAEARLVRRVKANPRTTRKELREDLMAVGTLVSINTISNVLHRNGLRSRRARKVPLLSMRHVKARLQFAHDHLEDSETDWFKVLWSDETKIEIFGANHTRDVWRLDGTAYDPKNTIPTVKHGGGRIMLWGCFSAKGPGHLVRIHGKMDSTAYLEILAKNLRSSIKDLKMGRHFIFQQDNDPKHTAKKTKAWFKRQKIKVLQWPSQSPDLNPIENLWKELKIQVHMRHPRNLDNLEKICMEEWAKITPETYQHHCRFLILADSKEEPSLLCTEQEEEESSKYNTVIVAGQRNEPETSHHPEYTPNAPESAAAYSGHCQLSLLTVCGPLPDTVGKCYANYSTEAPQEPQFFNSEGQLQPVNLKMAGNYPTAAQIPRRSARCATSCKVTDSAYDTGPGGEQPKTKCQSTEEVFAPSRKKSRTLYNIDQLQELERIFMEDHYPDSEKRKEIADIIGVTPQRIMVWFQNRRAKWRKVEKTSIKSGKKTVPASVGMCHPENAALSSSAIPRPETVSFAVTSGHHPYGPGIRTRLSLVPGTLLQRTQSVDISSQHSTSCTSTSSSSGSSLGSPGAVYLPPPQEYPPTFHSPPPLRRAGLPMSMAFNHSNHMVPLMLDTPDNSGTPSNGDIFTYNIQGYVLSGCSAPETVSASMRYGPQFYYQSNPLGPFQMPHYSQYQRLPVHSLTPTSPEDTAFLAVPASNTGMLAYGNPGSYMQARPAGHIVLQPGTGNLTILSMGAPYTCPQTGNVPSVPEQPQYSQYKATVLQQPQKPPATSQEITETAEVEDTDNETHGIRHMCPKVTAKETM</sequence>
<name>A0ABN9MJB5_9NEOB</name>
<dbReference type="InterPro" id="IPR002492">
    <property type="entry name" value="Transposase_Tc1-like"/>
</dbReference>
<proteinExistence type="predicted"/>
<evidence type="ECO:0000256" key="1">
    <source>
        <dbReference type="PROSITE-ProRule" id="PRU00108"/>
    </source>
</evidence>
<dbReference type="SUPFAM" id="SSF46689">
    <property type="entry name" value="Homeodomain-like"/>
    <property type="match status" value="3"/>
</dbReference>
<dbReference type="NCBIfam" id="NF033545">
    <property type="entry name" value="transpos_IS630"/>
    <property type="match status" value="1"/>
</dbReference>
<dbReference type="CDD" id="cd00090">
    <property type="entry name" value="HTH_ARSR"/>
    <property type="match status" value="1"/>
</dbReference>
<protein>
    <recommendedName>
        <fullName evidence="4">Homeobox domain-containing protein</fullName>
    </recommendedName>
</protein>
<keyword evidence="1 2" id="KW-0371">Homeobox</keyword>
<evidence type="ECO:0000259" key="4">
    <source>
        <dbReference type="PROSITE" id="PS50071"/>
    </source>
</evidence>
<dbReference type="InterPro" id="IPR036397">
    <property type="entry name" value="RNaseH_sf"/>
</dbReference>
<keyword evidence="1 2" id="KW-0238">DNA-binding</keyword>
<feature type="compositionally biased region" description="Polar residues" evidence="3">
    <location>
        <begin position="1116"/>
        <end position="1128"/>
    </location>
</feature>
<feature type="compositionally biased region" description="Low complexity" evidence="3">
    <location>
        <begin position="900"/>
        <end position="922"/>
    </location>
</feature>
<comment type="caution">
    <text evidence="5">The sequence shown here is derived from an EMBL/GenBank/DDBJ whole genome shotgun (WGS) entry which is preliminary data.</text>
</comment>
<dbReference type="CDD" id="cd00086">
    <property type="entry name" value="homeodomain"/>
    <property type="match status" value="1"/>
</dbReference>
<dbReference type="InterPro" id="IPR009057">
    <property type="entry name" value="Homeodomain-like_sf"/>
</dbReference>
<dbReference type="InterPro" id="IPR038717">
    <property type="entry name" value="Tc1-like_DDE_dom"/>
</dbReference>
<comment type="subcellular location">
    <subcellularLocation>
        <location evidence="1 2">Nucleus</location>
    </subcellularLocation>
</comment>
<organism evidence="5 6">
    <name type="scientific">Ranitomeya imitator</name>
    <name type="common">mimic poison frog</name>
    <dbReference type="NCBI Taxonomy" id="111125"/>
    <lineage>
        <taxon>Eukaryota</taxon>
        <taxon>Metazoa</taxon>
        <taxon>Chordata</taxon>
        <taxon>Craniata</taxon>
        <taxon>Vertebrata</taxon>
        <taxon>Euteleostomi</taxon>
        <taxon>Amphibia</taxon>
        <taxon>Batrachia</taxon>
        <taxon>Anura</taxon>
        <taxon>Neobatrachia</taxon>
        <taxon>Hyloidea</taxon>
        <taxon>Dendrobatidae</taxon>
        <taxon>Dendrobatinae</taxon>
        <taxon>Ranitomeya</taxon>
    </lineage>
</organism>
<feature type="region of interest" description="Disordered" evidence="3">
    <location>
        <begin position="1116"/>
        <end position="1156"/>
    </location>
</feature>
<evidence type="ECO:0000256" key="2">
    <source>
        <dbReference type="RuleBase" id="RU000682"/>
    </source>
</evidence>
<feature type="region of interest" description="Disordered" evidence="3">
    <location>
        <begin position="896"/>
        <end position="943"/>
    </location>
</feature>
<accession>A0ABN9MJB5</accession>
<gene>
    <name evidence="5" type="ORF">RIMI_LOCUS21763758</name>
</gene>
<feature type="compositionally biased region" description="Pro residues" evidence="3">
    <location>
        <begin position="926"/>
        <end position="942"/>
    </location>
</feature>
<evidence type="ECO:0000313" key="5">
    <source>
        <dbReference type="EMBL" id="CAJ0966870.1"/>
    </source>
</evidence>
<dbReference type="InterPro" id="IPR036388">
    <property type="entry name" value="WH-like_DNA-bd_sf"/>
</dbReference>
<dbReference type="PROSITE" id="PS50071">
    <property type="entry name" value="HOMEOBOX_2"/>
    <property type="match status" value="1"/>
</dbReference>
<keyword evidence="6" id="KW-1185">Reference proteome</keyword>
<dbReference type="SMART" id="SM00389">
    <property type="entry name" value="HOX"/>
    <property type="match status" value="1"/>
</dbReference>
<dbReference type="Gene3D" id="1.10.10.10">
    <property type="entry name" value="Winged helix-like DNA-binding domain superfamily/Winged helix DNA-binding domain"/>
    <property type="match status" value="1"/>
</dbReference>
<dbReference type="Pfam" id="PF01498">
    <property type="entry name" value="HTH_Tnp_Tc3_2"/>
    <property type="match status" value="1"/>
</dbReference>
<dbReference type="Gene3D" id="3.30.420.10">
    <property type="entry name" value="Ribonuclease H-like superfamily/Ribonuclease H"/>
    <property type="match status" value="1"/>
</dbReference>
<dbReference type="InterPro" id="IPR047655">
    <property type="entry name" value="Transpos_IS630-like"/>
</dbReference>
<dbReference type="Proteomes" id="UP001176940">
    <property type="component" value="Unassembled WGS sequence"/>
</dbReference>
<dbReference type="Pfam" id="PF13358">
    <property type="entry name" value="DDE_3"/>
    <property type="match status" value="1"/>
</dbReference>
<dbReference type="Pfam" id="PF00046">
    <property type="entry name" value="Homeodomain"/>
    <property type="match status" value="1"/>
</dbReference>
<evidence type="ECO:0000313" key="6">
    <source>
        <dbReference type="Proteomes" id="UP001176940"/>
    </source>
</evidence>
<feature type="DNA-binding region" description="Homeobox" evidence="1">
    <location>
        <begin position="769"/>
        <end position="828"/>
    </location>
</feature>
<dbReference type="Gene3D" id="1.10.10.60">
    <property type="entry name" value="Homeodomain-like"/>
    <property type="match status" value="1"/>
</dbReference>
<feature type="domain" description="Homeobox" evidence="4">
    <location>
        <begin position="767"/>
        <end position="827"/>
    </location>
</feature>
<dbReference type="PANTHER" id="PTHR47060:SF1">
    <property type="entry name" value="HOMEOBOX PROTEIN NOBOX"/>
    <property type="match status" value="1"/>
</dbReference>
<feature type="compositionally biased region" description="Pro residues" evidence="3">
    <location>
        <begin position="158"/>
        <end position="168"/>
    </location>
</feature>
<reference evidence="5" key="1">
    <citation type="submission" date="2023-07" db="EMBL/GenBank/DDBJ databases">
        <authorList>
            <person name="Stuckert A."/>
        </authorList>
    </citation>
    <scope>NUCLEOTIDE SEQUENCE</scope>
</reference>
<dbReference type="InterPro" id="IPR011991">
    <property type="entry name" value="ArsR-like_HTH"/>
</dbReference>
<dbReference type="PANTHER" id="PTHR47060">
    <property type="entry name" value="HOMEOBOX PROTEIN NOBOX"/>
    <property type="match status" value="1"/>
</dbReference>
<dbReference type="EMBL" id="CAUEEQ010077819">
    <property type="protein sequence ID" value="CAJ0966870.1"/>
    <property type="molecule type" value="Genomic_DNA"/>
</dbReference>
<keyword evidence="1 2" id="KW-0539">Nucleus</keyword>
<evidence type="ECO:0000256" key="3">
    <source>
        <dbReference type="SAM" id="MobiDB-lite"/>
    </source>
</evidence>